<dbReference type="Proteomes" id="UP000010116">
    <property type="component" value="Unassembled WGS sequence"/>
</dbReference>
<gene>
    <name evidence="1" type="ORF">NT02SARS_0244</name>
</gene>
<evidence type="ECO:0000313" key="2">
    <source>
        <dbReference type="Proteomes" id="UP000010116"/>
    </source>
</evidence>
<keyword evidence="1" id="KW-0413">Isomerase</keyword>
<dbReference type="PANTHER" id="PTHR43459">
    <property type="entry name" value="ENOYL-COA HYDRATASE"/>
    <property type="match status" value="1"/>
</dbReference>
<proteinExistence type="predicted"/>
<dbReference type="EMBL" id="JH611165">
    <property type="protein sequence ID" value="EJP73440.1"/>
    <property type="molecule type" value="Genomic_DNA"/>
</dbReference>
<dbReference type="SUPFAM" id="SSF52096">
    <property type="entry name" value="ClpP/crotonase"/>
    <property type="match status" value="1"/>
</dbReference>
<organism evidence="1 2">
    <name type="scientific">SAR86 cluster bacterium SAR86B</name>
    <dbReference type="NCBI Taxonomy" id="1123867"/>
    <lineage>
        <taxon>Bacteria</taxon>
        <taxon>Pseudomonadati</taxon>
        <taxon>Pseudomonadota</taxon>
        <taxon>Gammaproteobacteria</taxon>
        <taxon>SAR86 cluster</taxon>
    </lineage>
</organism>
<dbReference type="PANTHER" id="PTHR43459:SF1">
    <property type="entry name" value="EG:BACN32G11.4 PROTEIN"/>
    <property type="match status" value="1"/>
</dbReference>
<sequence length="258" mass="28904">MEYKTLELKTENSISIIKITRSDKLNAVNEDLIWDLQNALAEIQDNSNTKVVILTGEGKGFCAGADLSERNASWESTKDALLRGYKPIFEKIVNLRPPVIASIRGPAAGIGAALALSCDLRVMTKNSYIMSVFSNIALVPDGGLSWLLPRFMGYAKAYEYAIEAKKIEAEECLKWGIANKLVDDENLEKATYDWALNLAKRSSQALQNTKELMRNSLSESYFDTFNNEAEIQNKLVRSSQNIEAVTAFFEKREPNFKD</sequence>
<dbReference type="Gene3D" id="3.90.226.10">
    <property type="entry name" value="2-enoyl-CoA Hydratase, Chain A, domain 1"/>
    <property type="match status" value="1"/>
</dbReference>
<reference evidence="1 2" key="1">
    <citation type="journal article" date="2012" name="ISME J.">
        <title>Genomic insights to SAR86, an abundant and uncultivated marine bacterial lineage.</title>
        <authorList>
            <person name="Dupont C.L."/>
            <person name="Rusch D.B."/>
            <person name="Yooseph S."/>
            <person name="Lombardo M.J."/>
            <person name="Richter R.A."/>
            <person name="Valas R."/>
            <person name="Novotny M."/>
            <person name="Yee-Greenbaum J."/>
            <person name="Selengut J.D."/>
            <person name="Haft D.H."/>
            <person name="Halpern A.L."/>
            <person name="Lasken R.S."/>
            <person name="Nealson K."/>
            <person name="Friedman R."/>
            <person name="Venter J.C."/>
        </authorList>
    </citation>
    <scope>NUCLEOTIDE SEQUENCE [LARGE SCALE GENOMIC DNA]</scope>
</reference>
<dbReference type="InterPro" id="IPR029045">
    <property type="entry name" value="ClpP/crotonase-like_dom_sf"/>
</dbReference>
<accession>J4X203</accession>
<dbReference type="CDD" id="cd06558">
    <property type="entry name" value="crotonase-like"/>
    <property type="match status" value="1"/>
</dbReference>
<dbReference type="GO" id="GO:0016853">
    <property type="term" value="F:isomerase activity"/>
    <property type="evidence" value="ECO:0007669"/>
    <property type="project" value="UniProtKB-KW"/>
</dbReference>
<dbReference type="AlphaFoldDB" id="J4X203"/>
<evidence type="ECO:0000313" key="1">
    <source>
        <dbReference type="EMBL" id="EJP73440.1"/>
    </source>
</evidence>
<name>J4X203_9GAMM</name>
<dbReference type="Pfam" id="PF00378">
    <property type="entry name" value="ECH_1"/>
    <property type="match status" value="1"/>
</dbReference>
<dbReference type="HOGENOM" id="CLU_009834_7_2_6"/>
<protein>
    <submittedName>
        <fullName evidence="1">Enoyl-CoA hydratase/isomerase</fullName>
    </submittedName>
</protein>
<dbReference type="InterPro" id="IPR001753">
    <property type="entry name" value="Enoyl-CoA_hydra/iso"/>
</dbReference>